<feature type="transmembrane region" description="Helical" evidence="6">
    <location>
        <begin position="35"/>
        <end position="54"/>
    </location>
</feature>
<organism evidence="7">
    <name type="scientific">Tabanus bromius</name>
    <name type="common">Band-eyed brown horse fly</name>
    <dbReference type="NCBI Taxonomy" id="304241"/>
    <lineage>
        <taxon>Eukaryota</taxon>
        <taxon>Metazoa</taxon>
        <taxon>Ecdysozoa</taxon>
        <taxon>Arthropoda</taxon>
        <taxon>Hexapoda</taxon>
        <taxon>Insecta</taxon>
        <taxon>Pterygota</taxon>
        <taxon>Neoptera</taxon>
        <taxon>Endopterygota</taxon>
        <taxon>Diptera</taxon>
        <taxon>Brachycera</taxon>
        <taxon>Tabanomorpha</taxon>
        <taxon>Tabanoidea</taxon>
        <taxon>Tabanidae</taxon>
        <taxon>Tabanus</taxon>
    </lineage>
</organism>
<keyword evidence="3 6" id="KW-0812">Transmembrane</keyword>
<keyword evidence="4 6" id="KW-1133">Transmembrane helix</keyword>
<proteinExistence type="evidence at transcript level"/>
<dbReference type="EMBL" id="GDAI01001501">
    <property type="protein sequence ID" value="JAI16102.1"/>
    <property type="molecule type" value="mRNA"/>
</dbReference>
<feature type="transmembrane region" description="Helical" evidence="6">
    <location>
        <begin position="74"/>
        <end position="107"/>
    </location>
</feature>
<evidence type="ECO:0000313" key="7">
    <source>
        <dbReference type="EMBL" id="JAI16102.1"/>
    </source>
</evidence>
<dbReference type="InterPro" id="IPR018614">
    <property type="entry name" value="KRTCAP2"/>
</dbReference>
<evidence type="ECO:0000256" key="5">
    <source>
        <dbReference type="ARBA" id="ARBA00023136"/>
    </source>
</evidence>
<protein>
    <submittedName>
        <fullName evidence="7">Uncharacterized protein</fullName>
    </submittedName>
</protein>
<accession>A0A0K8TP07</accession>
<dbReference type="Pfam" id="PF09775">
    <property type="entry name" value="Keratin_assoc"/>
    <property type="match status" value="1"/>
</dbReference>
<feature type="transmembrane region" description="Helical" evidence="6">
    <location>
        <begin position="6"/>
        <end position="23"/>
    </location>
</feature>
<keyword evidence="5 6" id="KW-0472">Membrane</keyword>
<sequence length="131" mass="14457">MPASSGVSLILASAFSILLFSTMQMYKTWFAASQLNTIIGGYLGSWLFIFYLTAVSNLEAVVLGKGFQSKFFPEITFCLLAAMAACGMIHRVCTTTCVIFSLVGLYFVNKISQKFHTTTAQVEIISKKKRK</sequence>
<dbReference type="GO" id="GO:0016020">
    <property type="term" value="C:membrane"/>
    <property type="evidence" value="ECO:0007669"/>
    <property type="project" value="UniProtKB-SubCell"/>
</dbReference>
<evidence type="ECO:0000256" key="2">
    <source>
        <dbReference type="ARBA" id="ARBA00007279"/>
    </source>
</evidence>
<reference evidence="7" key="1">
    <citation type="journal article" date="2015" name="Insect Biochem. Mol. Biol.">
        <title>An insight into the sialome of the horse fly, Tabanus bromius.</title>
        <authorList>
            <person name="Ribeiro J.M."/>
            <person name="Kazimirova M."/>
            <person name="Takac P."/>
            <person name="Andersen J.F."/>
            <person name="Francischetti I.M."/>
        </authorList>
    </citation>
    <scope>NUCLEOTIDE SEQUENCE</scope>
</reference>
<dbReference type="PANTHER" id="PTHR32001">
    <property type="entry name" value="KERATINOCYTE-ASSOCIATED PROTEIN 2"/>
    <property type="match status" value="1"/>
</dbReference>
<name>A0A0K8TP07_TABBR</name>
<comment type="similarity">
    <text evidence="2">Belongs to the KRTCAP2 family.</text>
</comment>
<evidence type="ECO:0000256" key="1">
    <source>
        <dbReference type="ARBA" id="ARBA00004141"/>
    </source>
</evidence>
<evidence type="ECO:0000256" key="6">
    <source>
        <dbReference type="SAM" id="Phobius"/>
    </source>
</evidence>
<dbReference type="PANTHER" id="PTHR32001:SF1">
    <property type="entry name" value="KERATINOCYTE-ASSOCIATED PROTEIN 2"/>
    <property type="match status" value="1"/>
</dbReference>
<evidence type="ECO:0000256" key="4">
    <source>
        <dbReference type="ARBA" id="ARBA00022989"/>
    </source>
</evidence>
<comment type="subcellular location">
    <subcellularLocation>
        <location evidence="1">Membrane</location>
        <topology evidence="1">Multi-pass membrane protein</topology>
    </subcellularLocation>
</comment>
<evidence type="ECO:0000256" key="3">
    <source>
        <dbReference type="ARBA" id="ARBA00022692"/>
    </source>
</evidence>
<dbReference type="AlphaFoldDB" id="A0A0K8TP07"/>